<dbReference type="InterPro" id="IPR029063">
    <property type="entry name" value="SAM-dependent_MTases_sf"/>
</dbReference>
<keyword evidence="4" id="KW-1185">Reference proteome</keyword>
<proteinExistence type="predicted"/>
<protein>
    <submittedName>
        <fullName evidence="3">Chromodomain-helicase-DNA-binding protein 1-like</fullName>
    </submittedName>
</protein>
<dbReference type="GO" id="GO:0007018">
    <property type="term" value="P:microtubule-based movement"/>
    <property type="evidence" value="ECO:0007669"/>
    <property type="project" value="InterPro"/>
</dbReference>
<dbReference type="GO" id="GO:0015630">
    <property type="term" value="C:microtubule cytoskeleton"/>
    <property type="evidence" value="ECO:0007669"/>
    <property type="project" value="TreeGrafter"/>
</dbReference>
<dbReference type="OrthoDB" id="3176171at2759"/>
<dbReference type="GO" id="GO:0008017">
    <property type="term" value="F:microtubule binding"/>
    <property type="evidence" value="ECO:0007669"/>
    <property type="project" value="InterPro"/>
</dbReference>
<organism evidence="3 4">
    <name type="scientific">Pyrus ussuriensis x Pyrus communis</name>
    <dbReference type="NCBI Taxonomy" id="2448454"/>
    <lineage>
        <taxon>Eukaryota</taxon>
        <taxon>Viridiplantae</taxon>
        <taxon>Streptophyta</taxon>
        <taxon>Embryophyta</taxon>
        <taxon>Tracheophyta</taxon>
        <taxon>Spermatophyta</taxon>
        <taxon>Magnoliopsida</taxon>
        <taxon>eudicotyledons</taxon>
        <taxon>Gunneridae</taxon>
        <taxon>Pentapetalae</taxon>
        <taxon>rosids</taxon>
        <taxon>fabids</taxon>
        <taxon>Rosales</taxon>
        <taxon>Rosaceae</taxon>
        <taxon>Amygdaloideae</taxon>
        <taxon>Maleae</taxon>
        <taxon>Pyrus</taxon>
    </lineage>
</organism>
<dbReference type="InterPro" id="IPR036961">
    <property type="entry name" value="Kinesin_motor_dom_sf"/>
</dbReference>
<evidence type="ECO:0000313" key="3">
    <source>
        <dbReference type="EMBL" id="KAB2634215.1"/>
    </source>
</evidence>
<dbReference type="SUPFAM" id="SSF52540">
    <property type="entry name" value="P-loop containing nucleoside triphosphate hydrolases"/>
    <property type="match status" value="1"/>
</dbReference>
<dbReference type="Gene3D" id="3.40.50.150">
    <property type="entry name" value="Vaccinia Virus protein VP39"/>
    <property type="match status" value="1"/>
</dbReference>
<accession>A0A5N5I1Y1</accession>
<keyword evidence="3" id="KW-0067">ATP-binding</keyword>
<evidence type="ECO:0000256" key="1">
    <source>
        <dbReference type="ARBA" id="ARBA00023175"/>
    </source>
</evidence>
<dbReference type="PANTHER" id="PTHR47972">
    <property type="entry name" value="KINESIN-LIKE PROTEIN KLP-3"/>
    <property type="match status" value="1"/>
</dbReference>
<dbReference type="GO" id="GO:0005524">
    <property type="term" value="F:ATP binding"/>
    <property type="evidence" value="ECO:0007669"/>
    <property type="project" value="InterPro"/>
</dbReference>
<keyword evidence="1" id="KW-0505">Motor protein</keyword>
<dbReference type="Gene3D" id="3.40.850.10">
    <property type="entry name" value="Kinesin motor domain"/>
    <property type="match status" value="1"/>
</dbReference>
<gene>
    <name evidence="3" type="ORF">D8674_041554</name>
</gene>
<evidence type="ECO:0000313" key="4">
    <source>
        <dbReference type="Proteomes" id="UP000327157"/>
    </source>
</evidence>
<dbReference type="Proteomes" id="UP000327157">
    <property type="component" value="Unassembled WGS sequence"/>
</dbReference>
<dbReference type="GO" id="GO:0003677">
    <property type="term" value="F:DNA binding"/>
    <property type="evidence" value="ECO:0007669"/>
    <property type="project" value="UniProtKB-KW"/>
</dbReference>
<dbReference type="EMBL" id="SMOL01000084">
    <property type="protein sequence ID" value="KAB2634215.1"/>
    <property type="molecule type" value="Genomic_DNA"/>
</dbReference>
<keyword evidence="3" id="KW-0378">Hydrolase</keyword>
<dbReference type="PANTHER" id="PTHR47972:SF35">
    <property type="entry name" value="KINESIN-LIKE PROTEIN KIN-14Q"/>
    <property type="match status" value="1"/>
</dbReference>
<dbReference type="GO" id="GO:0003777">
    <property type="term" value="F:microtubule motor activity"/>
    <property type="evidence" value="ECO:0007669"/>
    <property type="project" value="InterPro"/>
</dbReference>
<evidence type="ECO:0000259" key="2">
    <source>
        <dbReference type="Pfam" id="PF00225"/>
    </source>
</evidence>
<name>A0A5N5I1Y1_9ROSA</name>
<comment type="caution">
    <text evidence="3">The sequence shown here is derived from an EMBL/GenBank/DDBJ whole genome shotgun (WGS) entry which is preliminary data.</text>
</comment>
<reference evidence="3 4" key="1">
    <citation type="submission" date="2019-09" db="EMBL/GenBank/DDBJ databases">
        <authorList>
            <person name="Ou C."/>
        </authorList>
    </citation>
    <scope>NUCLEOTIDE SEQUENCE [LARGE SCALE GENOMIC DNA]</scope>
    <source>
        <strain evidence="3">S2</strain>
        <tissue evidence="3">Leaf</tissue>
    </source>
</reference>
<reference evidence="3 4" key="2">
    <citation type="submission" date="2019-11" db="EMBL/GenBank/DDBJ databases">
        <title>A de novo genome assembly of a pear dwarfing rootstock.</title>
        <authorList>
            <person name="Wang F."/>
            <person name="Wang J."/>
            <person name="Li S."/>
            <person name="Zhang Y."/>
            <person name="Fang M."/>
            <person name="Ma L."/>
            <person name="Zhao Y."/>
            <person name="Jiang S."/>
        </authorList>
    </citation>
    <scope>NUCLEOTIDE SEQUENCE [LARGE SCALE GENOMIC DNA]</scope>
    <source>
        <strain evidence="3">S2</strain>
        <tissue evidence="3">Leaf</tissue>
    </source>
</reference>
<dbReference type="AlphaFoldDB" id="A0A5N5I1Y1"/>
<dbReference type="GO" id="GO:0004386">
    <property type="term" value="F:helicase activity"/>
    <property type="evidence" value="ECO:0007669"/>
    <property type="project" value="UniProtKB-KW"/>
</dbReference>
<keyword evidence="3" id="KW-0347">Helicase</keyword>
<dbReference type="Pfam" id="PF00225">
    <property type="entry name" value="Kinesin"/>
    <property type="match status" value="1"/>
</dbReference>
<keyword evidence="3" id="KW-0547">Nucleotide-binding</keyword>
<sequence length="501" mass="55304">MTSTPRLLHEHSFSNTTETGPEVVLNLSIILATSKAKFPSLLTDGAYLKDKFGRVNWYLVGKFGKMYFCAWKLFDEILDSSCYVGGGSKFHKMQLKMAVAQIKLLRNKRQAVVKQMRRDIALLLQSAHKFSDVISNFNNMVSAIPAMVTQSDELKLKYDEGSTMSKLWIMNLGGSESLAKTEVQGGSLKEAQNINKSPSVLGDVISALSRIKALNWLGHVDEENAKAISLFENQWTLLAEVLSKEGISACGHSGALYHGIMVYSTCTINSLENEVVVAEILRRGGGAVHGIKLQGMNFRALCTGDKGSTYHRTINSVENNTKCLVRIYPMLETANIADPSHNVVRNDVMDQESKGTNGVKPRDLRHIIFELPFLDFEEVNNGVLELSELNAMVEKMKLEHNLADVLDGNDFVVGKSSSSLSISSGFDESSSLSCDEKFEEVSQENYGVATKNKNSLAQFKRAAIPGRIIMISKLSSTIPFLSLKDKANFQGGSIVMNPNYY</sequence>
<dbReference type="InterPro" id="IPR027640">
    <property type="entry name" value="Kinesin-like_fam"/>
</dbReference>
<dbReference type="InterPro" id="IPR001752">
    <property type="entry name" value="Kinesin_motor_dom"/>
</dbReference>
<keyword evidence="3" id="KW-0238">DNA-binding</keyword>
<dbReference type="InterPro" id="IPR027417">
    <property type="entry name" value="P-loop_NTPase"/>
</dbReference>
<feature type="domain" description="Kinesin motor" evidence="2">
    <location>
        <begin position="151"/>
        <end position="211"/>
    </location>
</feature>